<dbReference type="PANTHER" id="PTHR19849">
    <property type="entry name" value="PHOSPHOLIPASE A-2-ACTIVATING PROTEIN"/>
    <property type="match status" value="1"/>
</dbReference>
<dbReference type="Gene3D" id="2.130.10.10">
    <property type="entry name" value="YVTN repeat-like/Quinoprotein amine dehydrogenase"/>
    <property type="match status" value="1"/>
</dbReference>
<dbReference type="InterPro" id="IPR036322">
    <property type="entry name" value="WD40_repeat_dom_sf"/>
</dbReference>
<dbReference type="SMART" id="SM00517">
    <property type="entry name" value="PolyA"/>
    <property type="match status" value="1"/>
</dbReference>
<dbReference type="Pfam" id="PF08324">
    <property type="entry name" value="PUL"/>
    <property type="match status" value="1"/>
</dbReference>
<feature type="domain" description="PABC" evidence="6">
    <location>
        <begin position="1275"/>
        <end position="1352"/>
    </location>
</feature>
<evidence type="ECO:0000256" key="5">
    <source>
        <dbReference type="SAM" id="MobiDB-lite"/>
    </source>
</evidence>
<accession>A0ABQ9YB76</accession>
<dbReference type="PROSITE" id="PS50294">
    <property type="entry name" value="WD_REPEATS_REGION"/>
    <property type="match status" value="1"/>
</dbReference>
<dbReference type="Gene3D" id="1.25.10.10">
    <property type="entry name" value="Leucine-rich Repeat Variant"/>
    <property type="match status" value="1"/>
</dbReference>
<feature type="repeat" description="WD" evidence="4">
    <location>
        <begin position="72"/>
        <end position="118"/>
    </location>
</feature>
<comment type="caution">
    <text evidence="8">The sequence shown here is derived from an EMBL/GenBank/DDBJ whole genome shotgun (WGS) entry which is preliminary data.</text>
</comment>
<dbReference type="Proteomes" id="UP001281761">
    <property type="component" value="Unassembled WGS sequence"/>
</dbReference>
<dbReference type="Gene3D" id="1.10.1900.10">
    <property type="entry name" value="c-terminal domain of poly(a) binding protein"/>
    <property type="match status" value="1"/>
</dbReference>
<dbReference type="PANTHER" id="PTHR19849:SF0">
    <property type="entry name" value="PHOSPHOLIPASE A-2-ACTIVATING PROTEIN"/>
    <property type="match status" value="1"/>
</dbReference>
<dbReference type="InterPro" id="IPR011989">
    <property type="entry name" value="ARM-like"/>
</dbReference>
<feature type="compositionally biased region" description="Low complexity" evidence="5">
    <location>
        <begin position="1200"/>
        <end position="1247"/>
    </location>
</feature>
<feature type="domain" description="PUL" evidence="7">
    <location>
        <begin position="518"/>
        <end position="794"/>
    </location>
</feature>
<keyword evidence="3" id="KW-0677">Repeat</keyword>
<evidence type="ECO:0000256" key="1">
    <source>
        <dbReference type="ARBA" id="ARBA00022490"/>
    </source>
</evidence>
<gene>
    <name evidence="8" type="ORF">BLNAU_4062</name>
</gene>
<dbReference type="InterPro" id="IPR002004">
    <property type="entry name" value="PABP_HYD_C"/>
</dbReference>
<protein>
    <recommendedName>
        <fullName evidence="10">RRM domain-containing protein</fullName>
    </recommendedName>
</protein>
<keyword evidence="2 4" id="KW-0853">WD repeat</keyword>
<keyword evidence="9" id="KW-1185">Reference proteome</keyword>
<dbReference type="SMART" id="SM00320">
    <property type="entry name" value="WD40"/>
    <property type="match status" value="4"/>
</dbReference>
<evidence type="ECO:0008006" key="10">
    <source>
        <dbReference type="Google" id="ProtNLM"/>
    </source>
</evidence>
<dbReference type="Pfam" id="PF00400">
    <property type="entry name" value="WD40"/>
    <property type="match status" value="2"/>
</dbReference>
<evidence type="ECO:0000259" key="7">
    <source>
        <dbReference type="PROSITE" id="PS51396"/>
    </source>
</evidence>
<dbReference type="InterPro" id="IPR001680">
    <property type="entry name" value="WD40_rpt"/>
</dbReference>
<dbReference type="EMBL" id="JARBJD010000019">
    <property type="protein sequence ID" value="KAK2960975.1"/>
    <property type="molecule type" value="Genomic_DNA"/>
</dbReference>
<evidence type="ECO:0000256" key="2">
    <source>
        <dbReference type="ARBA" id="ARBA00022574"/>
    </source>
</evidence>
<evidence type="ECO:0000313" key="8">
    <source>
        <dbReference type="EMBL" id="KAK2960975.1"/>
    </source>
</evidence>
<dbReference type="SUPFAM" id="SSF54928">
    <property type="entry name" value="RNA-binding domain, RBD"/>
    <property type="match status" value="1"/>
</dbReference>
<organism evidence="8 9">
    <name type="scientific">Blattamonas nauphoetae</name>
    <dbReference type="NCBI Taxonomy" id="2049346"/>
    <lineage>
        <taxon>Eukaryota</taxon>
        <taxon>Metamonada</taxon>
        <taxon>Preaxostyla</taxon>
        <taxon>Oxymonadida</taxon>
        <taxon>Blattamonas</taxon>
    </lineage>
</organism>
<feature type="region of interest" description="Disordered" evidence="5">
    <location>
        <begin position="1200"/>
        <end position="1249"/>
    </location>
</feature>
<feature type="repeat" description="WD" evidence="4">
    <location>
        <begin position="119"/>
        <end position="151"/>
    </location>
</feature>
<evidence type="ECO:0000313" key="9">
    <source>
        <dbReference type="Proteomes" id="UP001281761"/>
    </source>
</evidence>
<dbReference type="PROSITE" id="PS50082">
    <property type="entry name" value="WD_REPEATS_2"/>
    <property type="match status" value="2"/>
</dbReference>
<name>A0ABQ9YB76_9EUKA</name>
<keyword evidence="1" id="KW-0963">Cytoplasm</keyword>
<evidence type="ECO:0000256" key="3">
    <source>
        <dbReference type="ARBA" id="ARBA00022737"/>
    </source>
</evidence>
<dbReference type="InterPro" id="IPR015943">
    <property type="entry name" value="WD40/YVTN_repeat-like_dom_sf"/>
</dbReference>
<proteinExistence type="predicted"/>
<dbReference type="SUPFAM" id="SSF50978">
    <property type="entry name" value="WD40 repeat-like"/>
    <property type="match status" value="1"/>
</dbReference>
<evidence type="ECO:0000259" key="6">
    <source>
        <dbReference type="PROSITE" id="PS51309"/>
    </source>
</evidence>
<dbReference type="InterPro" id="IPR036053">
    <property type="entry name" value="PABP-dom"/>
</dbReference>
<evidence type="ECO:0000256" key="4">
    <source>
        <dbReference type="PROSITE-ProRule" id="PRU00221"/>
    </source>
</evidence>
<dbReference type="InterPro" id="IPR013535">
    <property type="entry name" value="PUL_dom"/>
</dbReference>
<dbReference type="PROSITE" id="PS51396">
    <property type="entry name" value="PUL"/>
    <property type="match status" value="1"/>
</dbReference>
<dbReference type="PROSITE" id="PS51309">
    <property type="entry name" value="PABC"/>
    <property type="match status" value="1"/>
</dbReference>
<sequence length="1352" mass="153137">MLDRPFIFLMSDSDSVTPIHIVNIIDSSPNIPITSVLSISPAQIVLGSADNTIRLWVNRPEFGKEFRLAATFTGHTDFITALTFIPSSKEYRDGIIVSGSMNGELFCWDVMTTSLIDKIDGHNDMISTLKYVPEVDIMYSVSHDGTICTWKNRQLLRRLFHPTSFAHRFVLMTVEPECFITCSNSSQLEIWKNGRCVEAALPNIVPCSIAKITDTIVNVASPQLQLTFINLETSTQSSPGPATSGMNTQFTFLCPHSIAFIDDIDSIGHITVDIIDGVYHPRIAVLKTTSKPTCIDRVDDNESVCGCVDGRAYIHGENKDHWMTDHRLVSYHKQMISHPQLNIADKLPTLESLPPSTYHSFRRYQNLHRPMLAIFHEKWIPVGRTTTIDLHGSWLHKHVKNFNDFHLSKEELEASQGGQRKITIDGQKWDREVVVKTAEGTTIRFGINIEDNAYKRAREVVEQFHFSESHLQEVVRMINYHRDELDDSGVTPSTPVVKQSKQSPFDKTKLPTVSILPDINTILPVIPYSTVPKIDPFIGRLKEFSTQIGGKYALTPAELTVITKFLQSFKDAGSNFSTIGAPSTFDTIFTSKLAYWPADKVFPVINLLSIAVLSTGLAKRLGNNTLMLKLVIPVLFIRSFDTSHILNVRMGMMLLNNLLFTLFTKDIIFSHLPTLLPKVLNIVNQTQDQSVTHHPFITSAVLTFIHNLLKVAQNYTISLMSHSLFIASILLRIATIVKDEDIDGCMDLLHSFILLIQDPKIKPMLITNLDLSPFIARFTDKSRARQFGTNQQHSLWDYASRKSFIVGCLVDPAVFMTQGTDIFLRNVPSSCTITAITAKLEDIAGPGCVRSHIQHRSNKSTEGGTQYHHYQITIDTPEHAKEILYSERISFGAISIPILEYKSLNEIRKPPMTTSVNIIPVTPLSLQTILHDNTLNPFITKISLATNDRPFTLQFYRNQGIDDFLRFYAGRQVADTFPQVSRRDDPVYAGTELHEMYPHKTLFVAGFPSTTNAIQLFKHFMGYNVTCVSLRKNTEKGTATAFITLEKEAFVFHAAQDPNLQCFMSPTPNLTITQFIPKDRSGQSNFARQQMNGAYPMMPYQNPPPPGYGMPMYDQNGMMPYGDPNVMMPSYMNGYGNMMPQAQPQMMNQGGYPNQQMAYQNMPPQQMSQMGPMMPMQMNQYPPQQIPQPMPQMPYQMSQMNMSQPPPQHMSQQPMMMPQMPPQQQQISPTQQMYQQQPPQQRPYPNSLDMQQGYQQYSNQPLPQNMSHQSRNTLRIEPFNLNELSGTEDDRRQQIGNYIYSCVESPYGEDMASKITGLILMLEFPHLLQVVSQPELLQQKIDEGYQLLKDKH</sequence>
<dbReference type="SUPFAM" id="SSF63570">
    <property type="entry name" value="PABC (PABP) domain"/>
    <property type="match status" value="1"/>
</dbReference>
<reference evidence="8 9" key="1">
    <citation type="journal article" date="2022" name="bioRxiv">
        <title>Genomics of Preaxostyla Flagellates Illuminates Evolutionary Transitions and the Path Towards Mitochondrial Loss.</title>
        <authorList>
            <person name="Novak L.V.F."/>
            <person name="Treitli S.C."/>
            <person name="Pyrih J."/>
            <person name="Halakuc P."/>
            <person name="Pipaliya S.V."/>
            <person name="Vacek V."/>
            <person name="Brzon O."/>
            <person name="Soukal P."/>
            <person name="Eme L."/>
            <person name="Dacks J.B."/>
            <person name="Karnkowska A."/>
            <person name="Elias M."/>
            <person name="Hampl V."/>
        </authorList>
    </citation>
    <scope>NUCLEOTIDE SEQUENCE [LARGE SCALE GENOMIC DNA]</scope>
    <source>
        <strain evidence="8">NAU3</strain>
        <tissue evidence="8">Gut</tissue>
    </source>
</reference>
<dbReference type="InterPro" id="IPR035979">
    <property type="entry name" value="RBD_domain_sf"/>
</dbReference>
<dbReference type="Pfam" id="PF00658">
    <property type="entry name" value="MLLE"/>
    <property type="match status" value="1"/>
</dbReference>